<keyword evidence="3" id="KW-1185">Reference proteome</keyword>
<evidence type="ECO:0000313" key="3">
    <source>
        <dbReference type="Proteomes" id="UP000566819"/>
    </source>
</evidence>
<proteinExistence type="predicted"/>
<organism evidence="2 3">
    <name type="scientific">Cudoniella acicularis</name>
    <dbReference type="NCBI Taxonomy" id="354080"/>
    <lineage>
        <taxon>Eukaryota</taxon>
        <taxon>Fungi</taxon>
        <taxon>Dikarya</taxon>
        <taxon>Ascomycota</taxon>
        <taxon>Pezizomycotina</taxon>
        <taxon>Leotiomycetes</taxon>
        <taxon>Helotiales</taxon>
        <taxon>Tricladiaceae</taxon>
        <taxon>Cudoniella</taxon>
    </lineage>
</organism>
<dbReference type="EMBL" id="JAAMPI010000351">
    <property type="protein sequence ID" value="KAF4632393.1"/>
    <property type="molecule type" value="Genomic_DNA"/>
</dbReference>
<name>A0A8H4RMQ5_9HELO</name>
<gene>
    <name evidence="2" type="ORF">G7Y89_g5742</name>
</gene>
<accession>A0A8H4RMQ5</accession>
<keyword evidence="1" id="KW-1133">Transmembrane helix</keyword>
<dbReference type="Proteomes" id="UP000566819">
    <property type="component" value="Unassembled WGS sequence"/>
</dbReference>
<evidence type="ECO:0000313" key="2">
    <source>
        <dbReference type="EMBL" id="KAF4632393.1"/>
    </source>
</evidence>
<feature type="transmembrane region" description="Helical" evidence="1">
    <location>
        <begin position="6"/>
        <end position="29"/>
    </location>
</feature>
<evidence type="ECO:0000256" key="1">
    <source>
        <dbReference type="SAM" id="Phobius"/>
    </source>
</evidence>
<dbReference type="AlphaFoldDB" id="A0A8H4RMQ5"/>
<comment type="caution">
    <text evidence="2">The sequence shown here is derived from an EMBL/GenBank/DDBJ whole genome shotgun (WGS) entry which is preliminary data.</text>
</comment>
<keyword evidence="1" id="KW-0472">Membrane</keyword>
<keyword evidence="1" id="KW-0812">Transmembrane</keyword>
<reference evidence="2 3" key="1">
    <citation type="submission" date="2020-03" db="EMBL/GenBank/DDBJ databases">
        <title>Draft Genome Sequence of Cudoniella acicularis.</title>
        <authorList>
            <person name="Buettner E."/>
            <person name="Kellner H."/>
        </authorList>
    </citation>
    <scope>NUCLEOTIDE SEQUENCE [LARGE SCALE GENOMIC DNA]</scope>
    <source>
        <strain evidence="2 3">DSM 108380</strain>
    </source>
</reference>
<protein>
    <submittedName>
        <fullName evidence="2">Uncharacterized protein</fullName>
    </submittedName>
</protein>
<sequence>MINAGILAGTCVAAFVVGCLLTAAAAWMFDRRQMSSAPLLDPPGPAVAAAAANVRTPQINPWWRPPPKGFDRREHRMIVKLDRDNVLTRAQMLRTLIQNLASIAKWREPLPADGSSAISAGRDKFAGLIYLLSYLVFYNIALAKKERGPPSWNLLSPHLANLFHEIERSRKGAESEQEYWNLWTLEKCRIYACESLYPGIFLTEVINEEKQPTTNAEALSKMVSFIEDLLEPYAFIDDVFRNAFRRVLTIAGRLGVCIYKNMQLWCWGFAAPANQILLYPALCKGGNEAGIRYAVPKVILTAHFDNKCDIHGNLLE</sequence>
<dbReference type="OrthoDB" id="3599240at2759"/>